<keyword evidence="1" id="KW-0812">Transmembrane</keyword>
<feature type="transmembrane region" description="Helical" evidence="1">
    <location>
        <begin position="54"/>
        <end position="73"/>
    </location>
</feature>
<name>A0ABU8WSS0_9BURK</name>
<protein>
    <submittedName>
        <fullName evidence="3">Phosphatase PAP2 family protein</fullName>
    </submittedName>
</protein>
<proteinExistence type="predicted"/>
<keyword evidence="1" id="KW-0472">Membrane</keyword>
<dbReference type="Proteomes" id="UP001385892">
    <property type="component" value="Unassembled WGS sequence"/>
</dbReference>
<feature type="transmembrane region" description="Helical" evidence="1">
    <location>
        <begin position="20"/>
        <end position="47"/>
    </location>
</feature>
<sequence>MHLLNHQLFLWIGAGHSPNAALLWLAMQVVEVMPWIAAGAVVVAVWLRPTDRHYILAACLMAALASMLARELADVLKQPRPFMIGLSPMWIEHSARGSMPSTHASVMFTVALCFLYRPRLRAIGWILAGLALLTGWARVYVGVHFPLDVAVGALLGSVLAAAPALASRWRQHIQPTRPSPPPEARPAEALLDHQFDAPVRGPTPPALVRYQG</sequence>
<dbReference type="PANTHER" id="PTHR14969:SF13">
    <property type="entry name" value="AT30094P"/>
    <property type="match status" value="1"/>
</dbReference>
<dbReference type="InterPro" id="IPR036938">
    <property type="entry name" value="PAP2/HPO_sf"/>
</dbReference>
<keyword evidence="4" id="KW-1185">Reference proteome</keyword>
<accession>A0ABU8WSS0</accession>
<organism evidence="3 4">
    <name type="scientific">Variovorax rhizosphaerae</name>
    <dbReference type="NCBI Taxonomy" id="1836200"/>
    <lineage>
        <taxon>Bacteria</taxon>
        <taxon>Pseudomonadati</taxon>
        <taxon>Pseudomonadota</taxon>
        <taxon>Betaproteobacteria</taxon>
        <taxon>Burkholderiales</taxon>
        <taxon>Comamonadaceae</taxon>
        <taxon>Variovorax</taxon>
    </lineage>
</organism>
<comment type="caution">
    <text evidence="3">The sequence shown here is derived from an EMBL/GenBank/DDBJ whole genome shotgun (WGS) entry which is preliminary data.</text>
</comment>
<gene>
    <name evidence="3" type="ORF">WKW82_28175</name>
</gene>
<evidence type="ECO:0000313" key="3">
    <source>
        <dbReference type="EMBL" id="MEJ8850546.1"/>
    </source>
</evidence>
<feature type="domain" description="Phosphatidic acid phosphatase type 2/haloperoxidase" evidence="2">
    <location>
        <begin position="54"/>
        <end position="164"/>
    </location>
</feature>
<dbReference type="SUPFAM" id="SSF48317">
    <property type="entry name" value="Acid phosphatase/Vanadium-dependent haloperoxidase"/>
    <property type="match status" value="1"/>
</dbReference>
<feature type="transmembrane region" description="Helical" evidence="1">
    <location>
        <begin position="149"/>
        <end position="167"/>
    </location>
</feature>
<dbReference type="Gene3D" id="1.20.144.10">
    <property type="entry name" value="Phosphatidic acid phosphatase type 2/haloperoxidase"/>
    <property type="match status" value="1"/>
</dbReference>
<feature type="transmembrane region" description="Helical" evidence="1">
    <location>
        <begin position="123"/>
        <end position="143"/>
    </location>
</feature>
<keyword evidence="1" id="KW-1133">Transmembrane helix</keyword>
<evidence type="ECO:0000313" key="4">
    <source>
        <dbReference type="Proteomes" id="UP001385892"/>
    </source>
</evidence>
<dbReference type="EMBL" id="JBBKZT010000015">
    <property type="protein sequence ID" value="MEJ8850546.1"/>
    <property type="molecule type" value="Genomic_DNA"/>
</dbReference>
<dbReference type="InterPro" id="IPR000326">
    <property type="entry name" value="PAP2/HPO"/>
</dbReference>
<reference evidence="3 4" key="1">
    <citation type="submission" date="2024-03" db="EMBL/GenBank/DDBJ databases">
        <title>Novel species of the genus Variovorax.</title>
        <authorList>
            <person name="Liu Q."/>
            <person name="Xin Y.-H."/>
        </authorList>
    </citation>
    <scope>NUCLEOTIDE SEQUENCE [LARGE SCALE GENOMIC DNA]</scope>
    <source>
        <strain evidence="3 4">KACC 18900</strain>
    </source>
</reference>
<dbReference type="Pfam" id="PF01569">
    <property type="entry name" value="PAP2"/>
    <property type="match status" value="1"/>
</dbReference>
<evidence type="ECO:0000259" key="2">
    <source>
        <dbReference type="SMART" id="SM00014"/>
    </source>
</evidence>
<dbReference type="SMART" id="SM00014">
    <property type="entry name" value="acidPPc"/>
    <property type="match status" value="1"/>
</dbReference>
<feature type="transmembrane region" description="Helical" evidence="1">
    <location>
        <begin position="97"/>
        <end position="116"/>
    </location>
</feature>
<evidence type="ECO:0000256" key="1">
    <source>
        <dbReference type="SAM" id="Phobius"/>
    </source>
</evidence>
<dbReference type="RefSeq" id="WP_340345913.1">
    <property type="nucleotide sequence ID" value="NZ_JBBKZT010000015.1"/>
</dbReference>
<dbReference type="PANTHER" id="PTHR14969">
    <property type="entry name" value="SPHINGOSINE-1-PHOSPHATE PHOSPHOHYDROLASE"/>
    <property type="match status" value="1"/>
</dbReference>